<sequence>MINSGFFLNVTRFVLLILVQVLVFNNLNFFGYINPLIYILFLYWYPIKQNRTTFIVTCFILGLLVDIFSDTLAINAAATVTIAYLRPTIMRFVFGVNYEFQSFKLNNSTKAQQFTFLALLTIIHHLVYFTLEIFSFSNSLLILQKTVTVGIATLILSILFSTLFSSKKE</sequence>
<dbReference type="NCBIfam" id="TIGR03426">
    <property type="entry name" value="shape_MreD"/>
    <property type="match status" value="1"/>
</dbReference>
<evidence type="ECO:0000256" key="3">
    <source>
        <dbReference type="ARBA" id="ARBA00022475"/>
    </source>
</evidence>
<feature type="transmembrane region" description="Helical" evidence="8">
    <location>
        <begin position="6"/>
        <end position="24"/>
    </location>
</feature>
<feature type="transmembrane region" description="Helical" evidence="8">
    <location>
        <begin position="142"/>
        <end position="164"/>
    </location>
</feature>
<comment type="subcellular location">
    <subcellularLocation>
        <location evidence="1">Cell membrane</location>
        <topology evidence="1">Multi-pass membrane protein</topology>
    </subcellularLocation>
</comment>
<proteinExistence type="inferred from homology"/>
<gene>
    <name evidence="9" type="ORF">SAMN04488009_2213</name>
</gene>
<keyword evidence="4 8" id="KW-0812">Transmembrane</keyword>
<dbReference type="Proteomes" id="UP000198337">
    <property type="component" value="Unassembled WGS sequence"/>
</dbReference>
<reference evidence="9 10" key="1">
    <citation type="submission" date="2017-06" db="EMBL/GenBank/DDBJ databases">
        <authorList>
            <person name="Varghese N."/>
            <person name="Submissions S."/>
        </authorList>
    </citation>
    <scope>NUCLEOTIDE SEQUENCE [LARGE SCALE GENOMIC DNA]</scope>
    <source>
        <strain evidence="9 10">DSM 19840</strain>
    </source>
</reference>
<feature type="transmembrane region" description="Helical" evidence="8">
    <location>
        <begin position="53"/>
        <end position="85"/>
    </location>
</feature>
<evidence type="ECO:0000256" key="2">
    <source>
        <dbReference type="ARBA" id="ARBA00007776"/>
    </source>
</evidence>
<keyword evidence="5" id="KW-0133">Cell shape</keyword>
<evidence type="ECO:0000256" key="5">
    <source>
        <dbReference type="ARBA" id="ARBA00022960"/>
    </source>
</evidence>
<feature type="transmembrane region" description="Helical" evidence="8">
    <location>
        <begin position="114"/>
        <end position="136"/>
    </location>
</feature>
<evidence type="ECO:0000256" key="7">
    <source>
        <dbReference type="ARBA" id="ARBA00023136"/>
    </source>
</evidence>
<feature type="transmembrane region" description="Helical" evidence="8">
    <location>
        <begin position="29"/>
        <end position="47"/>
    </location>
</feature>
<evidence type="ECO:0000256" key="4">
    <source>
        <dbReference type="ARBA" id="ARBA00022692"/>
    </source>
</evidence>
<evidence type="ECO:0000256" key="8">
    <source>
        <dbReference type="SAM" id="Phobius"/>
    </source>
</evidence>
<dbReference type="RefSeq" id="WP_089260676.1">
    <property type="nucleotide sequence ID" value="NZ_FZNV01000003.1"/>
</dbReference>
<dbReference type="EMBL" id="FZNV01000003">
    <property type="protein sequence ID" value="SNR53634.1"/>
    <property type="molecule type" value="Genomic_DNA"/>
</dbReference>
<evidence type="ECO:0000313" key="9">
    <source>
        <dbReference type="EMBL" id="SNR53634.1"/>
    </source>
</evidence>
<dbReference type="InterPro" id="IPR007227">
    <property type="entry name" value="Cell_shape_determining_MreD"/>
</dbReference>
<organism evidence="9 10">
    <name type="scientific">Maribacter sedimenticola</name>
    <dbReference type="NCBI Taxonomy" id="228956"/>
    <lineage>
        <taxon>Bacteria</taxon>
        <taxon>Pseudomonadati</taxon>
        <taxon>Bacteroidota</taxon>
        <taxon>Flavobacteriia</taxon>
        <taxon>Flavobacteriales</taxon>
        <taxon>Flavobacteriaceae</taxon>
        <taxon>Maribacter</taxon>
    </lineage>
</organism>
<comment type="similarity">
    <text evidence="2">Belongs to the MreD family.</text>
</comment>
<evidence type="ECO:0000313" key="10">
    <source>
        <dbReference type="Proteomes" id="UP000198337"/>
    </source>
</evidence>
<comment type="caution">
    <text evidence="9">The sequence shown here is derived from an EMBL/GenBank/DDBJ whole genome shotgun (WGS) entry which is preliminary data.</text>
</comment>
<accession>A0ABY1SI03</accession>
<keyword evidence="10" id="KW-1185">Reference proteome</keyword>
<keyword evidence="3" id="KW-1003">Cell membrane</keyword>
<keyword evidence="6 8" id="KW-1133">Transmembrane helix</keyword>
<name>A0ABY1SI03_9FLAO</name>
<evidence type="ECO:0000256" key="6">
    <source>
        <dbReference type="ARBA" id="ARBA00022989"/>
    </source>
</evidence>
<evidence type="ECO:0000256" key="1">
    <source>
        <dbReference type="ARBA" id="ARBA00004651"/>
    </source>
</evidence>
<keyword evidence="7 8" id="KW-0472">Membrane</keyword>
<protein>
    <submittedName>
        <fullName evidence="9">Rod shape-determining protein MreD</fullName>
    </submittedName>
</protein>